<evidence type="ECO:0000256" key="1">
    <source>
        <dbReference type="SAM" id="Phobius"/>
    </source>
</evidence>
<sequence length="103" mass="11522">MKNESDSCWNQSQKAIAPDTGKSLEVQLVLSLVIGVSAFLLFCILRPRWPALYAARKRRLDHHLGLPALPNSTFGWIPTLFKITEEQVLASAGLDAFVVRYKP</sequence>
<dbReference type="GeneID" id="68312338"/>
<dbReference type="Proteomes" id="UP000827133">
    <property type="component" value="Unassembled WGS sequence"/>
</dbReference>
<organism evidence="3 4">
    <name type="scientific">Fusarium musae</name>
    <dbReference type="NCBI Taxonomy" id="1042133"/>
    <lineage>
        <taxon>Eukaryota</taxon>
        <taxon>Fungi</taxon>
        <taxon>Dikarya</taxon>
        <taxon>Ascomycota</taxon>
        <taxon>Pezizomycotina</taxon>
        <taxon>Sordariomycetes</taxon>
        <taxon>Hypocreomycetidae</taxon>
        <taxon>Hypocreales</taxon>
        <taxon>Nectriaceae</taxon>
        <taxon>Fusarium</taxon>
    </lineage>
</organism>
<dbReference type="RefSeq" id="XP_044683508.1">
    <property type="nucleotide sequence ID" value="XM_044822175.1"/>
</dbReference>
<dbReference type="Pfam" id="PF13967">
    <property type="entry name" value="RSN1_TM"/>
    <property type="match status" value="1"/>
</dbReference>
<keyword evidence="1" id="KW-1133">Transmembrane helix</keyword>
<evidence type="ECO:0000313" key="3">
    <source>
        <dbReference type="EMBL" id="KAG9504508.1"/>
    </source>
</evidence>
<name>A0A9P8DMD3_9HYPO</name>
<keyword evidence="1" id="KW-0812">Transmembrane</keyword>
<comment type="caution">
    <text evidence="3">The sequence shown here is derived from an EMBL/GenBank/DDBJ whole genome shotgun (WGS) entry which is preliminary data.</text>
</comment>
<keyword evidence="1" id="KW-0472">Membrane</keyword>
<accession>A0A9P8DMD3</accession>
<evidence type="ECO:0000313" key="4">
    <source>
        <dbReference type="Proteomes" id="UP000827133"/>
    </source>
</evidence>
<protein>
    <recommendedName>
        <fullName evidence="2">CSC1/OSCA1-like N-terminal transmembrane domain-containing protein</fullName>
    </recommendedName>
</protein>
<dbReference type="InterPro" id="IPR032880">
    <property type="entry name" value="CSC1/OSCA1-like_N"/>
</dbReference>
<dbReference type="KEGG" id="fmu:J7337_004481"/>
<feature type="transmembrane region" description="Helical" evidence="1">
    <location>
        <begin position="28"/>
        <end position="49"/>
    </location>
</feature>
<proteinExistence type="predicted"/>
<feature type="domain" description="CSC1/OSCA1-like N-terminal transmembrane" evidence="2">
    <location>
        <begin position="26"/>
        <end position="98"/>
    </location>
</feature>
<dbReference type="EMBL" id="JAHBCI010000003">
    <property type="protein sequence ID" value="KAG9504508.1"/>
    <property type="molecule type" value="Genomic_DNA"/>
</dbReference>
<dbReference type="AlphaFoldDB" id="A0A9P8DMD3"/>
<keyword evidence="4" id="KW-1185">Reference proteome</keyword>
<gene>
    <name evidence="3" type="ORF">J7337_004481</name>
</gene>
<reference evidence="3" key="1">
    <citation type="journal article" date="2021" name="Mol. Plant Microbe Interact.">
        <title>Telomere to telomere genome assembly of Fusarium musae F31, causal agent of crown rot disease of banana.</title>
        <authorList>
            <person name="Degradi L."/>
            <person name="Tava V."/>
            <person name="Kunova A."/>
            <person name="Cortesi P."/>
            <person name="Saracchi M."/>
            <person name="Pasquali M."/>
        </authorList>
    </citation>
    <scope>NUCLEOTIDE SEQUENCE</scope>
    <source>
        <strain evidence="3">F31</strain>
    </source>
</reference>
<evidence type="ECO:0000259" key="2">
    <source>
        <dbReference type="Pfam" id="PF13967"/>
    </source>
</evidence>